<keyword evidence="5 7" id="KW-1133">Transmembrane helix</keyword>
<dbReference type="InterPro" id="IPR032808">
    <property type="entry name" value="DoxX"/>
</dbReference>
<gene>
    <name evidence="8" type="ORF">HB778_38785</name>
    <name evidence="9" type="ORF">HB778_38975</name>
</gene>
<geneLocation type="plasmid" evidence="8 10">
    <name>p_1</name>
</geneLocation>
<name>A0A7G6T5L6_9HYPH</name>
<dbReference type="GO" id="GO:0005886">
    <property type="term" value="C:plasma membrane"/>
    <property type="evidence" value="ECO:0007669"/>
    <property type="project" value="UniProtKB-SubCell"/>
</dbReference>
<protein>
    <submittedName>
        <fullName evidence="8">DoxX family protein</fullName>
    </submittedName>
</protein>
<dbReference type="EMBL" id="CP050299">
    <property type="protein sequence ID" value="QND62077.1"/>
    <property type="molecule type" value="Genomic_DNA"/>
</dbReference>
<evidence type="ECO:0000256" key="7">
    <source>
        <dbReference type="SAM" id="Phobius"/>
    </source>
</evidence>
<evidence type="ECO:0000256" key="3">
    <source>
        <dbReference type="ARBA" id="ARBA00022475"/>
    </source>
</evidence>
<keyword evidence="8" id="KW-0614">Plasmid</keyword>
<dbReference type="EMBL" id="CP050299">
    <property type="protein sequence ID" value="QND62048.1"/>
    <property type="molecule type" value="Genomic_DNA"/>
</dbReference>
<evidence type="ECO:0000313" key="10">
    <source>
        <dbReference type="Proteomes" id="UP000515465"/>
    </source>
</evidence>
<feature type="transmembrane region" description="Helical" evidence="7">
    <location>
        <begin position="44"/>
        <end position="64"/>
    </location>
</feature>
<comment type="similarity">
    <text evidence="2">Belongs to the DoxX family.</text>
</comment>
<evidence type="ECO:0000313" key="8">
    <source>
        <dbReference type="EMBL" id="QND62048.1"/>
    </source>
</evidence>
<feature type="transmembrane region" description="Helical" evidence="7">
    <location>
        <begin position="103"/>
        <end position="123"/>
    </location>
</feature>
<dbReference type="AlphaFoldDB" id="A0A7G6T5L6"/>
<feature type="transmembrane region" description="Helical" evidence="7">
    <location>
        <begin position="71"/>
        <end position="91"/>
    </location>
</feature>
<reference evidence="8" key="1">
    <citation type="journal article" date="2020" name="Mol. Plant Microbe Interact.">
        <title>Complete genome sequences of four natural Pseudomonas isolates that catabolize a wide range of aromatic compounds relevant to lignin valorization.</title>
        <authorList>
            <person name="Hatmaker E.A."/>
            <person name="Presle G."/>
            <person name="Cannon O."/>
            <person name="Guss A.M."/>
            <person name="Elkins J.G."/>
        </authorList>
    </citation>
    <scope>NUCLEOTIDE SEQUENCE</scope>
    <source>
        <strain evidence="8">583</strain>
        <plasmid evidence="8">p_1</plasmid>
    </source>
</reference>
<evidence type="ECO:0000256" key="6">
    <source>
        <dbReference type="ARBA" id="ARBA00023136"/>
    </source>
</evidence>
<dbReference type="Proteomes" id="UP000515465">
    <property type="component" value="Plasmid p_1"/>
</dbReference>
<sequence length="132" mass="14391">MLDTVKWTPRVLAILRIMTALLFLEHATMKFLQFPAAIPGVSYPLPAIMIVAGTIEVITALLMFVGFYTRLAAFIASGEMAAAYFMAHASQGFWPALNFGEPAILFCFIFLYLALAGGGAWALENARRPAMA</sequence>
<dbReference type="Pfam" id="PF07681">
    <property type="entry name" value="DoxX"/>
    <property type="match status" value="1"/>
</dbReference>
<keyword evidence="6 7" id="KW-0472">Membrane</keyword>
<dbReference type="RefSeq" id="WP_183455367.1">
    <property type="nucleotide sequence ID" value="NZ_CP050299.1"/>
</dbReference>
<keyword evidence="3" id="KW-1003">Cell membrane</keyword>
<keyword evidence="4 7" id="KW-0812">Transmembrane</keyword>
<evidence type="ECO:0000313" key="9">
    <source>
        <dbReference type="EMBL" id="QND62077.1"/>
    </source>
</evidence>
<evidence type="ECO:0000256" key="5">
    <source>
        <dbReference type="ARBA" id="ARBA00022989"/>
    </source>
</evidence>
<dbReference type="PANTHER" id="PTHR33452">
    <property type="entry name" value="OXIDOREDUCTASE CATD-RELATED"/>
    <property type="match status" value="1"/>
</dbReference>
<comment type="subcellular location">
    <subcellularLocation>
        <location evidence="1">Cell membrane</location>
        <topology evidence="1">Multi-pass membrane protein</topology>
    </subcellularLocation>
</comment>
<evidence type="ECO:0000256" key="1">
    <source>
        <dbReference type="ARBA" id="ARBA00004651"/>
    </source>
</evidence>
<evidence type="ECO:0000256" key="4">
    <source>
        <dbReference type="ARBA" id="ARBA00022692"/>
    </source>
</evidence>
<proteinExistence type="inferred from homology"/>
<dbReference type="InterPro" id="IPR051907">
    <property type="entry name" value="DoxX-like_oxidoreductase"/>
</dbReference>
<dbReference type="PANTHER" id="PTHR33452:SF4">
    <property type="entry name" value="BLL4328 PROTEIN"/>
    <property type="match status" value="1"/>
</dbReference>
<evidence type="ECO:0000256" key="2">
    <source>
        <dbReference type="ARBA" id="ARBA00006679"/>
    </source>
</evidence>
<accession>A0A7G6T5L6</accession>
<feature type="transmembrane region" description="Helical" evidence="7">
    <location>
        <begin position="7"/>
        <end position="24"/>
    </location>
</feature>
<organism evidence="8 10">
    <name type="scientific">Mesorhizobium huakuii</name>
    <dbReference type="NCBI Taxonomy" id="28104"/>
    <lineage>
        <taxon>Bacteria</taxon>
        <taxon>Pseudomonadati</taxon>
        <taxon>Pseudomonadota</taxon>
        <taxon>Alphaproteobacteria</taxon>
        <taxon>Hyphomicrobiales</taxon>
        <taxon>Phyllobacteriaceae</taxon>
        <taxon>Mesorhizobium</taxon>
    </lineage>
</organism>